<dbReference type="GO" id="GO:0016491">
    <property type="term" value="F:oxidoreductase activity"/>
    <property type="evidence" value="ECO:0007669"/>
    <property type="project" value="UniProtKB-KW"/>
</dbReference>
<dbReference type="PROSITE" id="PS00059">
    <property type="entry name" value="ADH_ZINC"/>
    <property type="match status" value="1"/>
</dbReference>
<name>A0A9N9MV64_9CUCU</name>
<dbReference type="OrthoDB" id="3941538at2759"/>
<reference evidence="6" key="1">
    <citation type="submission" date="2022-01" db="EMBL/GenBank/DDBJ databases">
        <authorList>
            <person name="King R."/>
        </authorList>
    </citation>
    <scope>NUCLEOTIDE SEQUENCE</scope>
</reference>
<dbReference type="Pfam" id="PF08240">
    <property type="entry name" value="ADH_N"/>
    <property type="match status" value="1"/>
</dbReference>
<evidence type="ECO:0000259" key="5">
    <source>
        <dbReference type="SMART" id="SM00829"/>
    </source>
</evidence>
<dbReference type="Proteomes" id="UP001152799">
    <property type="component" value="Chromosome 4"/>
</dbReference>
<comment type="cofactor">
    <cofactor evidence="4">
        <name>Zn(2+)</name>
        <dbReference type="ChEBI" id="CHEBI:29105"/>
    </cofactor>
</comment>
<dbReference type="InterPro" id="IPR036291">
    <property type="entry name" value="NAD(P)-bd_dom_sf"/>
</dbReference>
<proteinExistence type="inferred from homology"/>
<dbReference type="InterPro" id="IPR013149">
    <property type="entry name" value="ADH-like_C"/>
</dbReference>
<evidence type="ECO:0000313" key="6">
    <source>
        <dbReference type="EMBL" id="CAG9767738.1"/>
    </source>
</evidence>
<dbReference type="InterPro" id="IPR011032">
    <property type="entry name" value="GroES-like_sf"/>
</dbReference>
<keyword evidence="7" id="KW-1185">Reference proteome</keyword>
<organism evidence="6 7">
    <name type="scientific">Ceutorhynchus assimilis</name>
    <name type="common">cabbage seed weevil</name>
    <dbReference type="NCBI Taxonomy" id="467358"/>
    <lineage>
        <taxon>Eukaryota</taxon>
        <taxon>Metazoa</taxon>
        <taxon>Ecdysozoa</taxon>
        <taxon>Arthropoda</taxon>
        <taxon>Hexapoda</taxon>
        <taxon>Insecta</taxon>
        <taxon>Pterygota</taxon>
        <taxon>Neoptera</taxon>
        <taxon>Endopterygota</taxon>
        <taxon>Coleoptera</taxon>
        <taxon>Polyphaga</taxon>
        <taxon>Cucujiformia</taxon>
        <taxon>Curculionidae</taxon>
        <taxon>Ceutorhynchinae</taxon>
        <taxon>Ceutorhynchus</taxon>
    </lineage>
</organism>
<feature type="domain" description="Enoyl reductase (ER)" evidence="5">
    <location>
        <begin position="8"/>
        <end position="344"/>
    </location>
</feature>
<dbReference type="EMBL" id="OU892280">
    <property type="protein sequence ID" value="CAG9767738.1"/>
    <property type="molecule type" value="Genomic_DNA"/>
</dbReference>
<evidence type="ECO:0000256" key="1">
    <source>
        <dbReference type="ARBA" id="ARBA00022723"/>
    </source>
</evidence>
<dbReference type="PANTHER" id="PTHR43401:SF2">
    <property type="entry name" value="L-THREONINE 3-DEHYDROGENASE"/>
    <property type="match status" value="1"/>
</dbReference>
<dbReference type="GO" id="GO:0008270">
    <property type="term" value="F:zinc ion binding"/>
    <property type="evidence" value="ECO:0007669"/>
    <property type="project" value="InterPro"/>
</dbReference>
<dbReference type="Gene3D" id="3.90.180.10">
    <property type="entry name" value="Medium-chain alcohol dehydrogenases, catalytic domain"/>
    <property type="match status" value="1"/>
</dbReference>
<dbReference type="PANTHER" id="PTHR43401">
    <property type="entry name" value="L-THREONINE 3-DEHYDROGENASE"/>
    <property type="match status" value="1"/>
</dbReference>
<dbReference type="SMART" id="SM00829">
    <property type="entry name" value="PKS_ER"/>
    <property type="match status" value="1"/>
</dbReference>
<evidence type="ECO:0000256" key="3">
    <source>
        <dbReference type="ARBA" id="ARBA00023002"/>
    </source>
</evidence>
<protein>
    <recommendedName>
        <fullName evidence="5">Enoyl reductase (ER) domain-containing protein</fullName>
    </recommendedName>
</protein>
<evidence type="ECO:0000256" key="2">
    <source>
        <dbReference type="ARBA" id="ARBA00022833"/>
    </source>
</evidence>
<sequence length="346" mass="37516">MEALRFTGSTQVLEYLEVPVPKITLPDQVLIKVAFAGVCGTDLHIIAGEFPFSNKGTKILGHEFSGTVVDVGSSVKNIQKGDRVAVDPNEGCRCCDFCHSGNPHYCNIGGIQNTVGIHRDGGWATYAMVPTNLVQKLPNSITLEQAALAEPLACLSHGWDMLSPVPVGSRILITGAGIIGNLWVSLLHLQGHKNVTVSEPNVTRLNFVKKLDTGYNLITPDQLTKNRATDPNYAFEVVIDCSGFCPAIQQGLSLLTKGGKLCCFGIPPPDQTITVAPFDLYAREITIFAVNVNPFSMVKSIGFIEAMGSRYIAYEKLGIQVFELKDYRKALDLLKSGSIAKAMFKL</sequence>
<keyword evidence="3" id="KW-0560">Oxidoreductase</keyword>
<evidence type="ECO:0000256" key="4">
    <source>
        <dbReference type="RuleBase" id="RU361277"/>
    </source>
</evidence>
<dbReference type="InterPro" id="IPR020843">
    <property type="entry name" value="ER"/>
</dbReference>
<comment type="similarity">
    <text evidence="4">Belongs to the zinc-containing alcohol dehydrogenase family.</text>
</comment>
<dbReference type="Gene3D" id="3.40.50.720">
    <property type="entry name" value="NAD(P)-binding Rossmann-like Domain"/>
    <property type="match status" value="1"/>
</dbReference>
<dbReference type="SUPFAM" id="SSF51735">
    <property type="entry name" value="NAD(P)-binding Rossmann-fold domains"/>
    <property type="match status" value="1"/>
</dbReference>
<gene>
    <name evidence="6" type="ORF">CEUTPL_LOCUS8295</name>
</gene>
<accession>A0A9N9MV64</accession>
<keyword evidence="2 4" id="KW-0862">Zinc</keyword>
<keyword evidence="1 4" id="KW-0479">Metal-binding</keyword>
<dbReference type="InterPro" id="IPR013154">
    <property type="entry name" value="ADH-like_N"/>
</dbReference>
<dbReference type="SUPFAM" id="SSF50129">
    <property type="entry name" value="GroES-like"/>
    <property type="match status" value="1"/>
</dbReference>
<dbReference type="InterPro" id="IPR050129">
    <property type="entry name" value="Zn_alcohol_dh"/>
</dbReference>
<dbReference type="InterPro" id="IPR002328">
    <property type="entry name" value="ADH_Zn_CS"/>
</dbReference>
<dbReference type="AlphaFoldDB" id="A0A9N9MV64"/>
<dbReference type="Pfam" id="PF00107">
    <property type="entry name" value="ADH_zinc_N"/>
    <property type="match status" value="1"/>
</dbReference>
<evidence type="ECO:0000313" key="7">
    <source>
        <dbReference type="Proteomes" id="UP001152799"/>
    </source>
</evidence>